<sequence length="124" mass="13915">MLAEIGFKDRFDDEFHRHLRNSVTERRNPERALTAIRFGDHDAPHRLGSVGLVFRITGQVLQERFYPNAGFYGLEADPINTRTASVGPDKPPSMTEDVFPADLVVERVKAVGRFLLGLGVKLPL</sequence>
<proteinExistence type="predicted"/>
<keyword evidence="2" id="KW-1185">Reference proteome</keyword>
<dbReference type="AlphaFoldDB" id="A0A080M0U7"/>
<gene>
    <name evidence="1" type="ORF">AW06_004216</name>
</gene>
<comment type="caution">
    <text evidence="1">The sequence shown here is derived from an EMBL/GenBank/DDBJ whole genome shotgun (WGS) entry which is preliminary data.</text>
</comment>
<dbReference type="EMBL" id="JDST02000125">
    <property type="protein sequence ID" value="KFB74838.1"/>
    <property type="molecule type" value="Genomic_DNA"/>
</dbReference>
<evidence type="ECO:0000313" key="1">
    <source>
        <dbReference type="EMBL" id="KFB74838.1"/>
    </source>
</evidence>
<accession>A0A080M0U7</accession>
<evidence type="ECO:0000313" key="2">
    <source>
        <dbReference type="Proteomes" id="UP000021315"/>
    </source>
</evidence>
<name>A0A080M0U7_9PROT</name>
<reference evidence="1" key="1">
    <citation type="submission" date="2014-02" db="EMBL/GenBank/DDBJ databases">
        <title>Expanding our view of genomic diversity in Candidatus Accumulibacter clades.</title>
        <authorList>
            <person name="Skennerton C.T."/>
            <person name="Barr J.J."/>
            <person name="Slater F.R."/>
            <person name="Bond P.L."/>
            <person name="Tyson G.W."/>
        </authorList>
    </citation>
    <scope>NUCLEOTIDE SEQUENCE [LARGE SCALE GENOMIC DNA]</scope>
</reference>
<dbReference type="Proteomes" id="UP000021315">
    <property type="component" value="Unassembled WGS sequence"/>
</dbReference>
<organism evidence="1 2">
    <name type="scientific">Candidatus Accumulibacter cognatus</name>
    <dbReference type="NCBI Taxonomy" id="2954383"/>
    <lineage>
        <taxon>Bacteria</taxon>
        <taxon>Pseudomonadati</taxon>
        <taxon>Pseudomonadota</taxon>
        <taxon>Betaproteobacteria</taxon>
        <taxon>Candidatus Accumulibacter</taxon>
    </lineage>
</organism>
<protein>
    <submittedName>
        <fullName evidence="1">Uncharacterized protein</fullName>
    </submittedName>
</protein>